<name>A0A2N7X7I7_9BURK</name>
<sequence>MATVSILIPGRRADYLGRALISAQRQTFGDVEILVGDETPDAALQPIVDRLDDARIRYIRHSPDDALRIDEVLWARASGRYVKWLGDSDMLMPESVERLVDAFRRAPDSVLAFHGRVFVDANDSVVDTPRSLMKVNELGLVGRDLLVREMVGELRNFVGETSNVMVDRQRASADDIFAYRGFKLDGLGDVGMYLNLAERAPLIAVGGYWSMSRRDASERARRLQTYESAAIYEWELFVRGEAASGRLTGAALAEAAARLQRVYSARKGDFPELARLLDNLGELTTVAAPELFDTERFRSGYASARAAVAARTSQAALGVSSNGHAAATIAPRDTDRLTAVTAKPVRLVCATRVSQERFMTDTALGRSLSAHRYEQAPELLLYANNSTGLPTLYNAAIEQSASHPAILVFVHDDVSIVDFFWAERVQEALRHFDVVGLAGNRRRLPRQPAWAFGTPDFKWDDAAYLSGSVGHGNGFPSQVSRFGPAGVECKLLDGLMLIADSERLVQAGVRFDEQFAFHFYDVDFCRQAESKGLRMGTWPISVVHESGGAFGSAAWRAGYERYLRKYGE</sequence>
<dbReference type="InterPro" id="IPR029044">
    <property type="entry name" value="Nucleotide-diphossugar_trans"/>
</dbReference>
<dbReference type="Pfam" id="PF00535">
    <property type="entry name" value="Glycos_transf_2"/>
    <property type="match status" value="1"/>
</dbReference>
<dbReference type="EMBL" id="PNYC01000003">
    <property type="protein sequence ID" value="PMS37502.1"/>
    <property type="molecule type" value="Genomic_DNA"/>
</dbReference>
<accession>A0A2N7X7I7</accession>
<evidence type="ECO:0000313" key="3">
    <source>
        <dbReference type="EMBL" id="PMS37502.1"/>
    </source>
</evidence>
<dbReference type="RefSeq" id="WP_018441470.1">
    <property type="nucleotide sequence ID" value="NZ_KB890176.1"/>
</dbReference>
<dbReference type="AlphaFoldDB" id="A0A2N7X7I7"/>
<dbReference type="Proteomes" id="UP000235777">
    <property type="component" value="Unassembled WGS sequence"/>
</dbReference>
<dbReference type="Pfam" id="PF13712">
    <property type="entry name" value="Glyco_tranf_2_5"/>
    <property type="match status" value="1"/>
</dbReference>
<feature type="domain" description="Streptomycin biosynthesis protein StrF" evidence="2">
    <location>
        <begin position="391"/>
        <end position="536"/>
    </location>
</feature>
<proteinExistence type="predicted"/>
<evidence type="ECO:0000313" key="4">
    <source>
        <dbReference type="Proteomes" id="UP000235777"/>
    </source>
</evidence>
<feature type="domain" description="Glycosyltransferase 2-like" evidence="1">
    <location>
        <begin position="12"/>
        <end position="118"/>
    </location>
</feature>
<dbReference type="CDD" id="cd00761">
    <property type="entry name" value="Glyco_tranf_GTA_type"/>
    <property type="match status" value="1"/>
</dbReference>
<dbReference type="OrthoDB" id="8769632at2"/>
<evidence type="ECO:0000259" key="2">
    <source>
        <dbReference type="Pfam" id="PF13712"/>
    </source>
</evidence>
<dbReference type="InterPro" id="IPR059123">
    <property type="entry name" value="StrF_dom"/>
</dbReference>
<gene>
    <name evidence="3" type="ORF">C0Z20_05885</name>
</gene>
<organism evidence="3 4">
    <name type="scientific">Trinickia symbiotica</name>
    <dbReference type="NCBI Taxonomy" id="863227"/>
    <lineage>
        <taxon>Bacteria</taxon>
        <taxon>Pseudomonadati</taxon>
        <taxon>Pseudomonadota</taxon>
        <taxon>Betaproteobacteria</taxon>
        <taxon>Burkholderiales</taxon>
        <taxon>Burkholderiaceae</taxon>
        <taxon>Trinickia</taxon>
    </lineage>
</organism>
<reference evidence="3 4" key="1">
    <citation type="submission" date="2018-01" db="EMBL/GenBank/DDBJ databases">
        <title>Whole genome analyses suggest that Burkholderia sensu lato contains two further novel genera in the rhizoxinica-symbiotica group Mycetohabitans gen. nov., and Trinickia gen. nov.: implications for the evolution of diazotrophy and nodulation in the Burkholderiaceae.</title>
        <authorList>
            <person name="Estrada-de los Santos P."/>
            <person name="Palmer M."/>
            <person name="Chavez-Ramirez B."/>
            <person name="Beukes C."/>
            <person name="Steenkamp E.T."/>
            <person name="Hirsch A.M."/>
            <person name="Manyaka P."/>
            <person name="Maluk M."/>
            <person name="Lafos M."/>
            <person name="Crook M."/>
            <person name="Gross E."/>
            <person name="Simon M.F."/>
            <person name="Bueno dos Reis Junior F."/>
            <person name="Poole P.S."/>
            <person name="Venter S.N."/>
            <person name="James E.K."/>
        </authorList>
    </citation>
    <scope>NUCLEOTIDE SEQUENCE [LARGE SCALE GENOMIC DNA]</scope>
    <source>
        <strain evidence="3 4">JPY 581</strain>
    </source>
</reference>
<dbReference type="InterPro" id="IPR001173">
    <property type="entry name" value="Glyco_trans_2-like"/>
</dbReference>
<protein>
    <submittedName>
        <fullName evidence="3">Family 2 glycosyl transferase</fullName>
    </submittedName>
</protein>
<dbReference type="Gene3D" id="3.90.550.10">
    <property type="entry name" value="Spore Coat Polysaccharide Biosynthesis Protein SpsA, Chain A"/>
    <property type="match status" value="2"/>
</dbReference>
<keyword evidence="4" id="KW-1185">Reference proteome</keyword>
<comment type="caution">
    <text evidence="3">The sequence shown here is derived from an EMBL/GenBank/DDBJ whole genome shotgun (WGS) entry which is preliminary data.</text>
</comment>
<dbReference type="GO" id="GO:0016740">
    <property type="term" value="F:transferase activity"/>
    <property type="evidence" value="ECO:0007669"/>
    <property type="project" value="UniProtKB-KW"/>
</dbReference>
<dbReference type="STRING" id="863227.GCA_000373005_02896"/>
<keyword evidence="3" id="KW-0808">Transferase</keyword>
<dbReference type="SUPFAM" id="SSF53448">
    <property type="entry name" value="Nucleotide-diphospho-sugar transferases"/>
    <property type="match status" value="2"/>
</dbReference>
<evidence type="ECO:0000259" key="1">
    <source>
        <dbReference type="Pfam" id="PF00535"/>
    </source>
</evidence>